<keyword evidence="6" id="KW-0378">Hydrolase</keyword>
<proteinExistence type="inferred from homology"/>
<feature type="coiled-coil region" evidence="4">
    <location>
        <begin position="149"/>
        <end position="176"/>
    </location>
</feature>
<organism evidence="6 7">
    <name type="scientific">Paenibacillus melissococcoides</name>
    <dbReference type="NCBI Taxonomy" id="2912268"/>
    <lineage>
        <taxon>Bacteria</taxon>
        <taxon>Bacillati</taxon>
        <taxon>Bacillota</taxon>
        <taxon>Bacilli</taxon>
        <taxon>Bacillales</taxon>
        <taxon>Paenibacillaceae</taxon>
        <taxon>Paenibacillus</taxon>
    </lineage>
</organism>
<keyword evidence="4" id="KW-0175">Coiled coil</keyword>
<evidence type="ECO:0000313" key="7">
    <source>
        <dbReference type="Proteomes" id="UP001154322"/>
    </source>
</evidence>
<dbReference type="Gene3D" id="1.10.287.1120">
    <property type="entry name" value="Bipartite methylase S protein"/>
    <property type="match status" value="1"/>
</dbReference>
<dbReference type="Pfam" id="PF01420">
    <property type="entry name" value="Methylase_S"/>
    <property type="match status" value="1"/>
</dbReference>
<protein>
    <submittedName>
        <fullName evidence="6">Restriction endonuclease subunit S</fullName>
    </submittedName>
</protein>
<dbReference type="Gene3D" id="3.90.220.20">
    <property type="entry name" value="DNA methylase specificity domains"/>
    <property type="match status" value="1"/>
</dbReference>
<evidence type="ECO:0000256" key="4">
    <source>
        <dbReference type="SAM" id="Coils"/>
    </source>
</evidence>
<dbReference type="InterPro" id="IPR000055">
    <property type="entry name" value="Restrct_endonuc_typeI_TRD"/>
</dbReference>
<keyword evidence="2" id="KW-0680">Restriction system</keyword>
<reference evidence="6" key="1">
    <citation type="submission" date="2022-06" db="EMBL/GenBank/DDBJ databases">
        <authorList>
            <person name="Dietemann V."/>
            <person name="Ory F."/>
            <person name="Dainat B."/>
            <person name="Oberhansli S."/>
        </authorList>
    </citation>
    <scope>NUCLEOTIDE SEQUENCE</scope>
    <source>
        <strain evidence="6">Ena-SAMPLE-TAB-26-04-2022-14:26:32:270-5432</strain>
    </source>
</reference>
<keyword evidence="6" id="KW-0255">Endonuclease</keyword>
<evidence type="ECO:0000259" key="5">
    <source>
        <dbReference type="Pfam" id="PF01420"/>
    </source>
</evidence>
<dbReference type="InterPro" id="IPR044946">
    <property type="entry name" value="Restrct_endonuc_typeI_TRD_sf"/>
</dbReference>
<evidence type="ECO:0000256" key="2">
    <source>
        <dbReference type="ARBA" id="ARBA00022747"/>
    </source>
</evidence>
<comment type="caution">
    <text evidence="6">The sequence shown here is derived from an EMBL/GenBank/DDBJ whole genome shotgun (WGS) entry which is preliminary data.</text>
</comment>
<keyword evidence="7" id="KW-1185">Reference proteome</keyword>
<dbReference type="PANTHER" id="PTHR30408:SF12">
    <property type="entry name" value="TYPE I RESTRICTION ENZYME MJAVIII SPECIFICITY SUBUNIT"/>
    <property type="match status" value="1"/>
</dbReference>
<evidence type="ECO:0000313" key="6">
    <source>
        <dbReference type="EMBL" id="CAH8246285.1"/>
    </source>
</evidence>
<keyword evidence="3" id="KW-0238">DNA-binding</keyword>
<comment type="similarity">
    <text evidence="1">Belongs to the type-I restriction system S methylase family.</text>
</comment>
<dbReference type="GO" id="GO:0004519">
    <property type="term" value="F:endonuclease activity"/>
    <property type="evidence" value="ECO:0007669"/>
    <property type="project" value="UniProtKB-KW"/>
</dbReference>
<dbReference type="PANTHER" id="PTHR30408">
    <property type="entry name" value="TYPE-1 RESTRICTION ENZYME ECOKI SPECIFICITY PROTEIN"/>
    <property type="match status" value="1"/>
</dbReference>
<evidence type="ECO:0000256" key="3">
    <source>
        <dbReference type="ARBA" id="ARBA00023125"/>
    </source>
</evidence>
<dbReference type="SUPFAM" id="SSF116734">
    <property type="entry name" value="DNA methylase specificity domain"/>
    <property type="match status" value="2"/>
</dbReference>
<keyword evidence="6" id="KW-0540">Nuclease</keyword>
<gene>
    <name evidence="6" type="ORF">WJ0W_003520</name>
</gene>
<name>A0ABM9G3M4_9BACL</name>
<dbReference type="RefSeq" id="WP_213431531.1">
    <property type="nucleotide sequence ID" value="NZ_AP031286.1"/>
</dbReference>
<dbReference type="Proteomes" id="UP001154322">
    <property type="component" value="Unassembled WGS sequence"/>
</dbReference>
<accession>A0ABM9G3M4</accession>
<feature type="domain" description="Type I restriction modification DNA specificity" evidence="5">
    <location>
        <begin position="5"/>
        <end position="165"/>
    </location>
</feature>
<evidence type="ECO:0000256" key="1">
    <source>
        <dbReference type="ARBA" id="ARBA00010923"/>
    </source>
</evidence>
<sequence>MVDKIVGGGTPSRDIPDYYVGTIPWFTVKDMDGSFYMGESQEYINENAIKDSTTNLIEANNVIIATRIALGKGFVNTREITINQDLKALYLNEHKVNKCYFLYWYLHKKDLIKSMGSGSTVKGIRLEQLREFKLPVPPLIEQQKIAEILSKVDEQIENTEKLIEKTKELKKGLMQKLLTKGIGHREFKKTELGEIPVEWEVKKIGELAMIDYGISEAVSQNTDHNIGIPIITGANIGLDGKLDTSKLVYIERKNQERFKLNVGDLLFNWGLLNNHFSKVLQGFLDSNSK</sequence>
<dbReference type="InterPro" id="IPR052021">
    <property type="entry name" value="Type-I_RS_S_subunit"/>
</dbReference>
<dbReference type="EMBL" id="CALYLO010000004">
    <property type="protein sequence ID" value="CAH8246285.1"/>
    <property type="molecule type" value="Genomic_DNA"/>
</dbReference>
<dbReference type="CDD" id="cd17285">
    <property type="entry name" value="RMtype1_S_Csp16704I_TRD2-CR2_like"/>
    <property type="match status" value="1"/>
</dbReference>